<accession>A0A448WA20</accession>
<comment type="caution">
    <text evidence="4">The sequence shown here is derived from an EMBL/GenBank/DDBJ whole genome shotgun (WGS) entry which is preliminary data.</text>
</comment>
<dbReference type="PANTHER" id="PTHR24412">
    <property type="entry name" value="KELCH PROTEIN"/>
    <property type="match status" value="1"/>
</dbReference>
<keyword evidence="5" id="KW-1185">Reference proteome</keyword>
<dbReference type="OrthoDB" id="6357972at2759"/>
<dbReference type="PANTHER" id="PTHR24412:SF450">
    <property type="entry name" value="KELCH-LIKE PROTEIN DIABLO"/>
    <property type="match status" value="1"/>
</dbReference>
<dbReference type="EMBL" id="CAAALY010000468">
    <property type="protein sequence ID" value="VEL06824.1"/>
    <property type="molecule type" value="Genomic_DNA"/>
</dbReference>
<dbReference type="SUPFAM" id="SSF54695">
    <property type="entry name" value="POZ domain"/>
    <property type="match status" value="1"/>
</dbReference>
<dbReference type="InterPro" id="IPR000210">
    <property type="entry name" value="BTB/POZ_dom"/>
</dbReference>
<dbReference type="Pfam" id="PF00651">
    <property type="entry name" value="BTB"/>
    <property type="match status" value="1"/>
</dbReference>
<dbReference type="Gene3D" id="3.30.710.10">
    <property type="entry name" value="Potassium Channel Kv1.1, Chain A"/>
    <property type="match status" value="1"/>
</dbReference>
<evidence type="ECO:0000259" key="3">
    <source>
        <dbReference type="Pfam" id="PF00651"/>
    </source>
</evidence>
<evidence type="ECO:0000313" key="4">
    <source>
        <dbReference type="EMBL" id="VEL06824.1"/>
    </source>
</evidence>
<evidence type="ECO:0000256" key="2">
    <source>
        <dbReference type="ARBA" id="ARBA00022737"/>
    </source>
</evidence>
<evidence type="ECO:0000313" key="5">
    <source>
        <dbReference type="Proteomes" id="UP000784294"/>
    </source>
</evidence>
<protein>
    <recommendedName>
        <fullName evidence="3">BTB domain-containing protein</fullName>
    </recommendedName>
</protein>
<evidence type="ECO:0000256" key="1">
    <source>
        <dbReference type="ARBA" id="ARBA00022441"/>
    </source>
</evidence>
<keyword evidence="2" id="KW-0677">Repeat</keyword>
<dbReference type="AlphaFoldDB" id="A0A448WA20"/>
<dbReference type="InterPro" id="IPR011333">
    <property type="entry name" value="SKP1/BTB/POZ_sf"/>
</dbReference>
<proteinExistence type="predicted"/>
<dbReference type="Proteomes" id="UP000784294">
    <property type="component" value="Unassembled WGS sequence"/>
</dbReference>
<gene>
    <name evidence="4" type="ORF">PXEA_LOCUS264</name>
</gene>
<reference evidence="4" key="1">
    <citation type="submission" date="2018-11" db="EMBL/GenBank/DDBJ databases">
        <authorList>
            <consortium name="Pathogen Informatics"/>
        </authorList>
    </citation>
    <scope>NUCLEOTIDE SEQUENCE</scope>
</reference>
<keyword evidence="1" id="KW-0880">Kelch repeat</keyword>
<organism evidence="4 5">
    <name type="scientific">Protopolystoma xenopodis</name>
    <dbReference type="NCBI Taxonomy" id="117903"/>
    <lineage>
        <taxon>Eukaryota</taxon>
        <taxon>Metazoa</taxon>
        <taxon>Spiralia</taxon>
        <taxon>Lophotrochozoa</taxon>
        <taxon>Platyhelminthes</taxon>
        <taxon>Monogenea</taxon>
        <taxon>Polyopisthocotylea</taxon>
        <taxon>Polystomatidea</taxon>
        <taxon>Polystomatidae</taxon>
        <taxon>Protopolystoma</taxon>
    </lineage>
</organism>
<name>A0A448WA20_9PLAT</name>
<feature type="domain" description="BTB" evidence="3">
    <location>
        <begin position="35"/>
        <end position="72"/>
    </location>
</feature>
<sequence>METENFFRSSFGCTDGFRGEEICFSTKHHHFQFLYYSGQLKMHEETVEDLVSATCLLQMTEVREACEEFLARRLLPANCLGMIRFGEQRDCLSLKRVAFEYALVSQK</sequence>